<organism evidence="6">
    <name type="scientific">Schizaphis graminum</name>
    <name type="common">Green bug aphid</name>
    <dbReference type="NCBI Taxonomy" id="13262"/>
    <lineage>
        <taxon>Eukaryota</taxon>
        <taxon>Metazoa</taxon>
        <taxon>Ecdysozoa</taxon>
        <taxon>Arthropoda</taxon>
        <taxon>Hexapoda</taxon>
        <taxon>Insecta</taxon>
        <taxon>Pterygota</taxon>
        <taxon>Neoptera</taxon>
        <taxon>Paraneoptera</taxon>
        <taxon>Hemiptera</taxon>
        <taxon>Sternorrhyncha</taxon>
        <taxon>Aphidomorpha</taxon>
        <taxon>Aphidoidea</taxon>
        <taxon>Aphididae</taxon>
        <taxon>Aphidini</taxon>
        <taxon>Schizaphis</taxon>
    </lineage>
</organism>
<keyword evidence="4 5" id="KW-0472">Membrane</keyword>
<accession>A0A2S2N8Q5</accession>
<evidence type="ECO:0000256" key="5">
    <source>
        <dbReference type="SAM" id="Phobius"/>
    </source>
</evidence>
<keyword evidence="3 5" id="KW-1133">Transmembrane helix</keyword>
<evidence type="ECO:0000256" key="2">
    <source>
        <dbReference type="ARBA" id="ARBA00022692"/>
    </source>
</evidence>
<dbReference type="InterPro" id="IPR050549">
    <property type="entry name" value="MFS_Trehalose_Transporter"/>
</dbReference>
<comment type="subcellular location">
    <subcellularLocation>
        <location evidence="1">Membrane</location>
    </subcellularLocation>
</comment>
<dbReference type="PANTHER" id="PTHR48021:SF32">
    <property type="entry name" value="FACILITATED TREHALOSE TRANSPORTER TRET1-2 HOMOLOG-LIKE PROTEIN"/>
    <property type="match status" value="1"/>
</dbReference>
<feature type="transmembrane region" description="Helical" evidence="5">
    <location>
        <begin position="171"/>
        <end position="193"/>
    </location>
</feature>
<dbReference type="EMBL" id="GGMR01000916">
    <property type="protein sequence ID" value="MBY13535.1"/>
    <property type="molecule type" value="Transcribed_RNA"/>
</dbReference>
<feature type="transmembrane region" description="Helical" evidence="5">
    <location>
        <begin position="205"/>
        <end position="228"/>
    </location>
</feature>
<sequence>MRLYLVTAQVFTEELDHLYRDPKTTTTTDGSAVHVQQPHCSSFGRGARRRKRKLCGWWWRSSQPRSVTRPVRVLATVFLLQQLSGCYPVIFYAVPVLRSVAGTVAVGGPYSDMDAMVALGAVRLLTSVVACALSTHIGRRPLLIASSLAMACSAALVALTCGPATAPLWPLFGVVVFACSGSAGVLVFPWTLVGELLPVSVRASAGAALVAYAYTLMFVVLKAFPYAVAGGGDGSGGGPVAKTFAAFAAASLAMAAYVYARLPETMGKRFDEIEAHFAGERDPATAGTRHHDVRCKTTYNI</sequence>
<feature type="transmembrane region" description="Helical" evidence="5">
    <location>
        <begin position="115"/>
        <end position="135"/>
    </location>
</feature>
<dbReference type="GO" id="GO:0022857">
    <property type="term" value="F:transmembrane transporter activity"/>
    <property type="evidence" value="ECO:0007669"/>
    <property type="project" value="InterPro"/>
</dbReference>
<evidence type="ECO:0000256" key="1">
    <source>
        <dbReference type="ARBA" id="ARBA00004370"/>
    </source>
</evidence>
<protein>
    <submittedName>
        <fullName evidence="6">Facilitated trehalose transporter Tret1</fullName>
    </submittedName>
</protein>
<dbReference type="AlphaFoldDB" id="A0A2S2N8Q5"/>
<feature type="transmembrane region" description="Helical" evidence="5">
    <location>
        <begin position="73"/>
        <end position="95"/>
    </location>
</feature>
<dbReference type="InterPro" id="IPR005828">
    <property type="entry name" value="MFS_sugar_transport-like"/>
</dbReference>
<evidence type="ECO:0000256" key="3">
    <source>
        <dbReference type="ARBA" id="ARBA00022989"/>
    </source>
</evidence>
<keyword evidence="2 5" id="KW-0812">Transmembrane</keyword>
<dbReference type="Gene3D" id="1.20.1250.20">
    <property type="entry name" value="MFS general substrate transporter like domains"/>
    <property type="match status" value="1"/>
</dbReference>
<evidence type="ECO:0000313" key="6">
    <source>
        <dbReference type="EMBL" id="MBY13535.1"/>
    </source>
</evidence>
<dbReference type="PANTHER" id="PTHR48021">
    <property type="match status" value="1"/>
</dbReference>
<name>A0A2S2N8Q5_SCHGA</name>
<gene>
    <name evidence="6" type="primary">Tret1_45</name>
    <name evidence="6" type="ORF">g.56634</name>
</gene>
<dbReference type="SUPFAM" id="SSF103473">
    <property type="entry name" value="MFS general substrate transporter"/>
    <property type="match status" value="1"/>
</dbReference>
<dbReference type="InterPro" id="IPR036259">
    <property type="entry name" value="MFS_trans_sf"/>
</dbReference>
<reference evidence="6" key="1">
    <citation type="submission" date="2018-04" db="EMBL/GenBank/DDBJ databases">
        <title>Transcriptome of Schizaphis graminum biotype I.</title>
        <authorList>
            <person name="Scully E.D."/>
            <person name="Geib S.M."/>
            <person name="Palmer N.A."/>
            <person name="Koch K."/>
            <person name="Bradshaw J."/>
            <person name="Heng-Moss T."/>
            <person name="Sarath G."/>
        </authorList>
    </citation>
    <scope>NUCLEOTIDE SEQUENCE</scope>
</reference>
<dbReference type="GO" id="GO:0016020">
    <property type="term" value="C:membrane"/>
    <property type="evidence" value="ECO:0007669"/>
    <property type="project" value="UniProtKB-SubCell"/>
</dbReference>
<proteinExistence type="predicted"/>
<feature type="transmembrane region" description="Helical" evidence="5">
    <location>
        <begin position="240"/>
        <end position="260"/>
    </location>
</feature>
<evidence type="ECO:0000256" key="4">
    <source>
        <dbReference type="ARBA" id="ARBA00023136"/>
    </source>
</evidence>
<dbReference type="Pfam" id="PF00083">
    <property type="entry name" value="Sugar_tr"/>
    <property type="match status" value="1"/>
</dbReference>
<feature type="transmembrane region" description="Helical" evidence="5">
    <location>
        <begin position="142"/>
        <end position="165"/>
    </location>
</feature>